<evidence type="ECO:0000313" key="1">
    <source>
        <dbReference type="EMBL" id="CAL8094666.1"/>
    </source>
</evidence>
<dbReference type="Proteomes" id="UP001642540">
    <property type="component" value="Unassembled WGS sequence"/>
</dbReference>
<protein>
    <submittedName>
        <fullName evidence="1">Uncharacterized protein</fullName>
    </submittedName>
</protein>
<keyword evidence="2" id="KW-1185">Reference proteome</keyword>
<comment type="caution">
    <text evidence="1">The sequence shown here is derived from an EMBL/GenBank/DDBJ whole genome shotgun (WGS) entry which is preliminary data.</text>
</comment>
<gene>
    <name evidence="1" type="ORF">ODALV1_LOCUS8852</name>
</gene>
<proteinExistence type="predicted"/>
<sequence>MSKSEVEEKNKIISNFFKMEEYNLRFDYLTVEAYKDPNILYAIIEVFLNLPLTYFRSNREREKFQQLAGFVKQYNRKTRKEKRICDVLNEIKRVKEVVFDVLQFGSQRVITSYYEPREDRRLRRRRFYSIHNDFYICAKNVVHIINENAPPRVKKRKMTDRLLEVLETHFGCMICFEVIVDVSIFTNNN</sequence>
<evidence type="ECO:0000313" key="2">
    <source>
        <dbReference type="Proteomes" id="UP001642540"/>
    </source>
</evidence>
<reference evidence="1 2" key="1">
    <citation type="submission" date="2024-08" db="EMBL/GenBank/DDBJ databases">
        <authorList>
            <person name="Cucini C."/>
            <person name="Frati F."/>
        </authorList>
    </citation>
    <scope>NUCLEOTIDE SEQUENCE [LARGE SCALE GENOMIC DNA]</scope>
</reference>
<name>A0ABP1Q9L4_9HEXA</name>
<organism evidence="1 2">
    <name type="scientific">Orchesella dallaii</name>
    <dbReference type="NCBI Taxonomy" id="48710"/>
    <lineage>
        <taxon>Eukaryota</taxon>
        <taxon>Metazoa</taxon>
        <taxon>Ecdysozoa</taxon>
        <taxon>Arthropoda</taxon>
        <taxon>Hexapoda</taxon>
        <taxon>Collembola</taxon>
        <taxon>Entomobryomorpha</taxon>
        <taxon>Entomobryoidea</taxon>
        <taxon>Orchesellidae</taxon>
        <taxon>Orchesellinae</taxon>
        <taxon>Orchesella</taxon>
    </lineage>
</organism>
<dbReference type="EMBL" id="CAXLJM020000027">
    <property type="protein sequence ID" value="CAL8094666.1"/>
    <property type="molecule type" value="Genomic_DNA"/>
</dbReference>
<accession>A0ABP1Q9L4</accession>